<evidence type="ECO:0000313" key="1">
    <source>
        <dbReference type="EMBL" id="KAI3748614.1"/>
    </source>
</evidence>
<sequence length="273" mass="30090">MATGKSRCKIQLIDDQSNNTRMLGLITWAICFFTVNSEPRVTIAGGGLLCGAGRANDSNFIPLFVQTMEDLSYGLNNSNNNFAVKSIDVSTLPPVYALIQCHRDLSHSDCLVCYAVIRNAIPNCLPRTSGRYFLDGCFIRYDNYDFFHEATDPTTDTRNCNKSLSGTGWRLDFPSVVGDLVENVARLALTSSGFGVMEQKGVFGLAQCWESLSNEECRVCLNKAKKEAKGCLPGSPEGRSMNAGCFLRYSTHKFLNHDLRADASNSFGNLLLF</sequence>
<reference evidence="1 2" key="2">
    <citation type="journal article" date="2022" name="Mol. Ecol. Resour.">
        <title>The genomes of chicory, endive, great burdock and yacon provide insights into Asteraceae paleo-polyploidization history and plant inulin production.</title>
        <authorList>
            <person name="Fan W."/>
            <person name="Wang S."/>
            <person name="Wang H."/>
            <person name="Wang A."/>
            <person name="Jiang F."/>
            <person name="Liu H."/>
            <person name="Zhao H."/>
            <person name="Xu D."/>
            <person name="Zhang Y."/>
        </authorList>
    </citation>
    <scope>NUCLEOTIDE SEQUENCE [LARGE SCALE GENOMIC DNA]</scope>
    <source>
        <strain evidence="2">cv. Niubang</strain>
    </source>
</reference>
<organism evidence="1 2">
    <name type="scientific">Arctium lappa</name>
    <name type="common">Greater burdock</name>
    <name type="synonym">Lappa major</name>
    <dbReference type="NCBI Taxonomy" id="4217"/>
    <lineage>
        <taxon>Eukaryota</taxon>
        <taxon>Viridiplantae</taxon>
        <taxon>Streptophyta</taxon>
        <taxon>Embryophyta</taxon>
        <taxon>Tracheophyta</taxon>
        <taxon>Spermatophyta</taxon>
        <taxon>Magnoliopsida</taxon>
        <taxon>eudicotyledons</taxon>
        <taxon>Gunneridae</taxon>
        <taxon>Pentapetalae</taxon>
        <taxon>asterids</taxon>
        <taxon>campanulids</taxon>
        <taxon>Asterales</taxon>
        <taxon>Asteraceae</taxon>
        <taxon>Carduoideae</taxon>
        <taxon>Cardueae</taxon>
        <taxon>Arctiinae</taxon>
        <taxon>Arctium</taxon>
    </lineage>
</organism>
<comment type="caution">
    <text evidence="1">The sequence shown here is derived from an EMBL/GenBank/DDBJ whole genome shotgun (WGS) entry which is preliminary data.</text>
</comment>
<name>A0ACB9DPH9_ARCLA</name>
<dbReference type="Proteomes" id="UP001055879">
    <property type="component" value="Linkage Group LG03"/>
</dbReference>
<evidence type="ECO:0000313" key="2">
    <source>
        <dbReference type="Proteomes" id="UP001055879"/>
    </source>
</evidence>
<accession>A0ACB9DPH9</accession>
<reference evidence="2" key="1">
    <citation type="journal article" date="2022" name="Mol. Ecol. Resour.">
        <title>The genomes of chicory, endive, great burdock and yacon provide insights into Asteraceae palaeo-polyploidization history and plant inulin production.</title>
        <authorList>
            <person name="Fan W."/>
            <person name="Wang S."/>
            <person name="Wang H."/>
            <person name="Wang A."/>
            <person name="Jiang F."/>
            <person name="Liu H."/>
            <person name="Zhao H."/>
            <person name="Xu D."/>
            <person name="Zhang Y."/>
        </authorList>
    </citation>
    <scope>NUCLEOTIDE SEQUENCE [LARGE SCALE GENOMIC DNA]</scope>
    <source>
        <strain evidence="2">cv. Niubang</strain>
    </source>
</reference>
<protein>
    <submittedName>
        <fullName evidence="1">Uncharacterized protein</fullName>
    </submittedName>
</protein>
<keyword evidence="2" id="KW-1185">Reference proteome</keyword>
<gene>
    <name evidence="1" type="ORF">L6452_11823</name>
</gene>
<proteinExistence type="predicted"/>
<dbReference type="EMBL" id="CM042049">
    <property type="protein sequence ID" value="KAI3748614.1"/>
    <property type="molecule type" value="Genomic_DNA"/>
</dbReference>